<dbReference type="OrthoDB" id="9811281at2"/>
<dbReference type="Gene3D" id="1.10.760.10">
    <property type="entry name" value="Cytochrome c-like domain"/>
    <property type="match status" value="1"/>
</dbReference>
<keyword evidence="9" id="KW-1185">Reference proteome</keyword>
<evidence type="ECO:0000259" key="7">
    <source>
        <dbReference type="PROSITE" id="PS51007"/>
    </source>
</evidence>
<evidence type="ECO:0000256" key="5">
    <source>
        <dbReference type="SAM" id="MobiDB-lite"/>
    </source>
</evidence>
<keyword evidence="2 4" id="KW-0479">Metal-binding</keyword>
<sequence length="164" mass="17435">MRGSLKTLVLGGLGGLALGLAAWYFGGVGFWAGEADNSLLRPADRETVTLGALVYAAHCAVCHGAQLEGEADWQTPNPDGTMPAPPHDATGHTWHHSSELLFAMTKYGVAKAAGLDGHLSNMPGYRDILSDEEIIAVLSFIKSSWPAGIRARHDALDDRLSSRN</sequence>
<evidence type="ECO:0000256" key="6">
    <source>
        <dbReference type="SAM" id="Phobius"/>
    </source>
</evidence>
<protein>
    <submittedName>
        <fullName evidence="8">Cbb3-type cytochrome c oxidase subunit III</fullName>
    </submittedName>
</protein>
<feature type="domain" description="Cytochrome c" evidence="7">
    <location>
        <begin position="46"/>
        <end position="145"/>
    </location>
</feature>
<dbReference type="PANTHER" id="PTHR35008">
    <property type="entry name" value="BLL4482 PROTEIN-RELATED"/>
    <property type="match status" value="1"/>
</dbReference>
<keyword evidence="1 4" id="KW-0349">Heme</keyword>
<name>A0A562TAG2_9HYPH</name>
<evidence type="ECO:0000256" key="4">
    <source>
        <dbReference type="PROSITE-ProRule" id="PRU00433"/>
    </source>
</evidence>
<keyword evidence="6" id="KW-1133">Transmembrane helix</keyword>
<dbReference type="InterPro" id="IPR051459">
    <property type="entry name" value="Cytochrome_c-type_DH"/>
</dbReference>
<reference evidence="8 9" key="1">
    <citation type="submission" date="2019-07" db="EMBL/GenBank/DDBJ databases">
        <title>Genomic Encyclopedia of Archaeal and Bacterial Type Strains, Phase II (KMG-II): from individual species to whole genera.</title>
        <authorList>
            <person name="Goeker M."/>
        </authorList>
    </citation>
    <scope>NUCLEOTIDE SEQUENCE [LARGE SCALE GENOMIC DNA]</scope>
    <source>
        <strain evidence="8 9">ATCC BAA-252</strain>
    </source>
</reference>
<evidence type="ECO:0000313" key="9">
    <source>
        <dbReference type="Proteomes" id="UP000320593"/>
    </source>
</evidence>
<comment type="caution">
    <text evidence="8">The sequence shown here is derived from an EMBL/GenBank/DDBJ whole genome shotgun (WGS) entry which is preliminary data.</text>
</comment>
<dbReference type="GO" id="GO:0046872">
    <property type="term" value="F:metal ion binding"/>
    <property type="evidence" value="ECO:0007669"/>
    <property type="project" value="UniProtKB-KW"/>
</dbReference>
<accession>A0A562TAG2</accession>
<evidence type="ECO:0000256" key="2">
    <source>
        <dbReference type="ARBA" id="ARBA00022723"/>
    </source>
</evidence>
<dbReference type="AlphaFoldDB" id="A0A562TAG2"/>
<keyword evidence="6" id="KW-0472">Membrane</keyword>
<keyword evidence="6" id="KW-0812">Transmembrane</keyword>
<organism evidence="8 9">
    <name type="scientific">Roseibium hamelinense</name>
    <dbReference type="NCBI Taxonomy" id="150831"/>
    <lineage>
        <taxon>Bacteria</taxon>
        <taxon>Pseudomonadati</taxon>
        <taxon>Pseudomonadota</taxon>
        <taxon>Alphaproteobacteria</taxon>
        <taxon>Hyphomicrobiales</taxon>
        <taxon>Stappiaceae</taxon>
        <taxon>Roseibium</taxon>
    </lineage>
</organism>
<dbReference type="EMBL" id="VLLF01000002">
    <property type="protein sequence ID" value="TWI90114.1"/>
    <property type="molecule type" value="Genomic_DNA"/>
</dbReference>
<dbReference type="PANTHER" id="PTHR35008:SF4">
    <property type="entry name" value="BLL4482 PROTEIN"/>
    <property type="match status" value="1"/>
</dbReference>
<dbReference type="InterPro" id="IPR036909">
    <property type="entry name" value="Cyt_c-like_dom_sf"/>
</dbReference>
<dbReference type="GO" id="GO:0020037">
    <property type="term" value="F:heme binding"/>
    <property type="evidence" value="ECO:0007669"/>
    <property type="project" value="InterPro"/>
</dbReference>
<feature type="region of interest" description="Disordered" evidence="5">
    <location>
        <begin position="72"/>
        <end position="92"/>
    </location>
</feature>
<keyword evidence="3 4" id="KW-0408">Iron</keyword>
<dbReference type="Pfam" id="PF00034">
    <property type="entry name" value="Cytochrom_C"/>
    <property type="match status" value="1"/>
</dbReference>
<dbReference type="SUPFAM" id="SSF46626">
    <property type="entry name" value="Cytochrome c"/>
    <property type="match status" value="1"/>
</dbReference>
<evidence type="ECO:0000313" key="8">
    <source>
        <dbReference type="EMBL" id="TWI90114.1"/>
    </source>
</evidence>
<dbReference type="InterPro" id="IPR009056">
    <property type="entry name" value="Cyt_c-like_dom"/>
</dbReference>
<dbReference type="RefSeq" id="WP_145341152.1">
    <property type="nucleotide sequence ID" value="NZ_SMLY01000086.1"/>
</dbReference>
<dbReference type="PROSITE" id="PS51007">
    <property type="entry name" value="CYTC"/>
    <property type="match status" value="1"/>
</dbReference>
<dbReference type="Proteomes" id="UP000320593">
    <property type="component" value="Unassembled WGS sequence"/>
</dbReference>
<gene>
    <name evidence="8" type="ORF">JM93_01091</name>
</gene>
<evidence type="ECO:0000256" key="1">
    <source>
        <dbReference type="ARBA" id="ARBA00022617"/>
    </source>
</evidence>
<dbReference type="GO" id="GO:0009055">
    <property type="term" value="F:electron transfer activity"/>
    <property type="evidence" value="ECO:0007669"/>
    <property type="project" value="InterPro"/>
</dbReference>
<feature type="transmembrane region" description="Helical" evidence="6">
    <location>
        <begin position="7"/>
        <end position="32"/>
    </location>
</feature>
<evidence type="ECO:0000256" key="3">
    <source>
        <dbReference type="ARBA" id="ARBA00023004"/>
    </source>
</evidence>
<proteinExistence type="predicted"/>